<dbReference type="Proteomes" id="UP000307087">
    <property type="component" value="Unassembled WGS sequence"/>
</dbReference>
<dbReference type="NCBIfam" id="NF045524">
    <property type="entry name" value="MXAN_6640_HExxH"/>
    <property type="match status" value="1"/>
</dbReference>
<keyword evidence="3" id="KW-1185">Reference proteome</keyword>
<feature type="chain" id="PRO_5020698949" evidence="1">
    <location>
        <begin position="29"/>
        <end position="525"/>
    </location>
</feature>
<comment type="caution">
    <text evidence="2">The sequence shown here is derived from an EMBL/GenBank/DDBJ whole genome shotgun (WGS) entry which is preliminary data.</text>
</comment>
<organism evidence="2 3">
    <name type="scientific">Nocardioides caeni</name>
    <dbReference type="NCBI Taxonomy" id="574700"/>
    <lineage>
        <taxon>Bacteria</taxon>
        <taxon>Bacillati</taxon>
        <taxon>Actinomycetota</taxon>
        <taxon>Actinomycetes</taxon>
        <taxon>Propionibacteriales</taxon>
        <taxon>Nocardioidaceae</taxon>
        <taxon>Nocardioides</taxon>
    </lineage>
</organism>
<dbReference type="AlphaFoldDB" id="A0A4S8NQI9"/>
<keyword evidence="1" id="KW-0732">Signal</keyword>
<feature type="signal peptide" evidence="1">
    <location>
        <begin position="1"/>
        <end position="28"/>
    </location>
</feature>
<dbReference type="EMBL" id="STGW01000002">
    <property type="protein sequence ID" value="THV17764.1"/>
    <property type="molecule type" value="Genomic_DNA"/>
</dbReference>
<gene>
    <name evidence="2" type="ORF">E9934_04675</name>
</gene>
<sequence>MSSRLRPLGGAFLAAALALPVIPTAAHADDGKGPGAASGPTARQAAASATLARAEAAFEGPAAGDPSRSATLALRDLRVALGDLPRADRAVARALLARPLGPQTVCSASTCVHYTTVGEDAVASVDNSGNSIPDYVDTVLATVDQVRQTYVDAGYRPPLSDADSPDNGGDGRLDVYLEDLVNEDESLYGYCDSDDPKTQPGSLEPGYDVSAYCALDNDFSVEEFGAPPLDSLRVTVAHEYFHAVQYAYDFLEDGWLMEATATWAEDELYDDVNDNRQYLSAGQLRRPSVSLDTWSGSTHYGNWIFFRRLSERFPAAQGGLPTIVRDIWNRLDGRAGAVDDFSMGAITRVLKARGTTFQREYALFAVANRNSRRAYAEGASYPVAPARAVNVSATRRGSNPAAYAPRMRHLTSATVRYVPRGLTARNWKLKLAFNLDNRVRGSFAAVTTIRRNGTRSTTLVPLNARGDAVMRVPFTTATVAAVEVTLLNTSIRYRNCWDFATPYACGGGTSADDNLRQSVDPIAYR</sequence>
<evidence type="ECO:0000313" key="2">
    <source>
        <dbReference type="EMBL" id="THV17764.1"/>
    </source>
</evidence>
<dbReference type="OrthoDB" id="2079373at2"/>
<protein>
    <submittedName>
        <fullName evidence="2">Uncharacterized protein</fullName>
    </submittedName>
</protein>
<dbReference type="RefSeq" id="WP_136561699.1">
    <property type="nucleotide sequence ID" value="NZ_BAABLS010000001.1"/>
</dbReference>
<evidence type="ECO:0000313" key="3">
    <source>
        <dbReference type="Proteomes" id="UP000307087"/>
    </source>
</evidence>
<reference evidence="2 3" key="1">
    <citation type="journal article" date="2009" name="Int. J. Syst. Evol. Microbiol.">
        <title>Nocardioides caeni sp. nov., isolated from wastewater.</title>
        <authorList>
            <person name="Yoon J.H."/>
            <person name="Kang S.J."/>
            <person name="Park S."/>
            <person name="Kim W."/>
            <person name="Oh T.K."/>
        </authorList>
    </citation>
    <scope>NUCLEOTIDE SEQUENCE [LARGE SCALE GENOMIC DNA]</scope>
    <source>
        <strain evidence="2 3">DSM 23134</strain>
    </source>
</reference>
<proteinExistence type="predicted"/>
<evidence type="ECO:0000256" key="1">
    <source>
        <dbReference type="SAM" id="SignalP"/>
    </source>
</evidence>
<name>A0A4S8NQI9_9ACTN</name>
<accession>A0A4S8NQI9</accession>